<dbReference type="Gene3D" id="3.30.420.10">
    <property type="entry name" value="Ribonuclease H-like superfamily/Ribonuclease H"/>
    <property type="match status" value="1"/>
</dbReference>
<dbReference type="Proteomes" id="UP000184423">
    <property type="component" value="Unassembled WGS sequence"/>
</dbReference>
<dbReference type="InterPro" id="IPR006054">
    <property type="entry name" value="DnaQ"/>
</dbReference>
<dbReference type="GO" id="GO:0003887">
    <property type="term" value="F:DNA-directed DNA polymerase activity"/>
    <property type="evidence" value="ECO:0007669"/>
    <property type="project" value="InterPro"/>
</dbReference>
<dbReference type="GO" id="GO:0003677">
    <property type="term" value="F:DNA binding"/>
    <property type="evidence" value="ECO:0007669"/>
    <property type="project" value="InterPro"/>
</dbReference>
<gene>
    <name evidence="3" type="ORF">SAMN02746091_00338</name>
</gene>
<dbReference type="GO" id="GO:0005829">
    <property type="term" value="C:cytosol"/>
    <property type="evidence" value="ECO:0007669"/>
    <property type="project" value="TreeGrafter"/>
</dbReference>
<keyword evidence="1 3" id="KW-0269">Exonuclease</keyword>
<dbReference type="InterPro" id="IPR036397">
    <property type="entry name" value="RNaseH_sf"/>
</dbReference>
<dbReference type="AlphaFoldDB" id="A0A1M4TBP2"/>
<dbReference type="Pfam" id="PF00929">
    <property type="entry name" value="RNase_T"/>
    <property type="match status" value="1"/>
</dbReference>
<keyword evidence="1 3" id="KW-0540">Nuclease</keyword>
<dbReference type="GO" id="GO:0008408">
    <property type="term" value="F:3'-5' exonuclease activity"/>
    <property type="evidence" value="ECO:0007669"/>
    <property type="project" value="TreeGrafter"/>
</dbReference>
<reference evidence="4" key="1">
    <citation type="submission" date="2016-11" db="EMBL/GenBank/DDBJ databases">
        <authorList>
            <person name="Varghese N."/>
            <person name="Submissions S."/>
        </authorList>
    </citation>
    <scope>NUCLEOTIDE SEQUENCE [LARGE SCALE GENOMIC DNA]</scope>
    <source>
        <strain evidence="4">DSM 10124</strain>
    </source>
</reference>
<dbReference type="SMART" id="SM00479">
    <property type="entry name" value="EXOIII"/>
    <property type="match status" value="1"/>
</dbReference>
<keyword evidence="1 3" id="KW-0378">Hydrolase</keyword>
<dbReference type="NCBIfam" id="TIGR00573">
    <property type="entry name" value="dnaq"/>
    <property type="match status" value="1"/>
</dbReference>
<evidence type="ECO:0000259" key="2">
    <source>
        <dbReference type="SMART" id="SM00479"/>
    </source>
</evidence>
<dbReference type="EMBL" id="FQVG01000004">
    <property type="protein sequence ID" value="SHE41784.1"/>
    <property type="molecule type" value="Genomic_DNA"/>
</dbReference>
<proteinExistence type="predicted"/>
<protein>
    <submittedName>
        <fullName evidence="3">Exonuclease, DNA polymerase III, epsilon subunit family</fullName>
    </submittedName>
</protein>
<organism evidence="3 4">
    <name type="scientific">Caloramator proteoclasticus DSM 10124</name>
    <dbReference type="NCBI Taxonomy" id="1121262"/>
    <lineage>
        <taxon>Bacteria</taxon>
        <taxon>Bacillati</taxon>
        <taxon>Bacillota</taxon>
        <taxon>Clostridia</taxon>
        <taxon>Eubacteriales</taxon>
        <taxon>Clostridiaceae</taxon>
        <taxon>Caloramator</taxon>
    </lineage>
</organism>
<dbReference type="SUPFAM" id="SSF53098">
    <property type="entry name" value="Ribonuclease H-like"/>
    <property type="match status" value="1"/>
</dbReference>
<name>A0A1M4TBP2_9CLOT</name>
<dbReference type="InterPro" id="IPR013520">
    <property type="entry name" value="Ribonucl_H"/>
</dbReference>
<dbReference type="PANTHER" id="PTHR30231">
    <property type="entry name" value="DNA POLYMERASE III SUBUNIT EPSILON"/>
    <property type="match status" value="1"/>
</dbReference>
<sequence length="185" mass="21368">MSIKKIIYSEKVYKSFVALDLETTGLHPESDKIVEIAAIKYDNYNIIDSFHTLINPKIEIPSYITSINGISNDMVKTKPTIDQVFPKFIKFIEDLPIVAHNAGFDGKFIKYSSFYLYNKDIINNIFIDTVKIAKKIYPQLPNHKLETIKNFYGLNLKSHRAYDDTLVAANIYMDYCKRQRGIICP</sequence>
<evidence type="ECO:0000256" key="1">
    <source>
        <dbReference type="ARBA" id="ARBA00022839"/>
    </source>
</evidence>
<dbReference type="GO" id="GO:0045004">
    <property type="term" value="P:DNA replication proofreading"/>
    <property type="evidence" value="ECO:0007669"/>
    <property type="project" value="TreeGrafter"/>
</dbReference>
<dbReference type="CDD" id="cd06127">
    <property type="entry name" value="DEDDh"/>
    <property type="match status" value="1"/>
</dbReference>
<evidence type="ECO:0000313" key="3">
    <source>
        <dbReference type="EMBL" id="SHE41784.1"/>
    </source>
</evidence>
<dbReference type="RefSeq" id="WP_051350605.1">
    <property type="nucleotide sequence ID" value="NZ_FQVG01000004.1"/>
</dbReference>
<evidence type="ECO:0000313" key="4">
    <source>
        <dbReference type="Proteomes" id="UP000184423"/>
    </source>
</evidence>
<accession>A0A1M4TBP2</accession>
<keyword evidence="4" id="KW-1185">Reference proteome</keyword>
<feature type="domain" description="Exonuclease" evidence="2">
    <location>
        <begin position="15"/>
        <end position="181"/>
    </location>
</feature>
<dbReference type="PANTHER" id="PTHR30231:SF41">
    <property type="entry name" value="DNA POLYMERASE III SUBUNIT EPSILON"/>
    <property type="match status" value="1"/>
</dbReference>
<dbReference type="FunFam" id="3.30.420.10:FF:000045">
    <property type="entry name" value="3'-5' exonuclease DinG"/>
    <property type="match status" value="1"/>
</dbReference>
<dbReference type="InterPro" id="IPR012337">
    <property type="entry name" value="RNaseH-like_sf"/>
</dbReference>